<evidence type="ECO:0000313" key="2">
    <source>
        <dbReference type="Proteomes" id="UP000248886"/>
    </source>
</evidence>
<sequence>MSPKKITIAEQDLTEAYQREISEILEFLGQNIAECLITDESSIYDFSICYPEDEYPKDDDTRRTYQEAVDAWKSWLETAWPKHFPGVPLGVGKDRYLVSLAARIRESRNVQ</sequence>
<dbReference type="RefSeq" id="WP_054609012.1">
    <property type="nucleotide sequence ID" value="NZ_AP025160.1"/>
</dbReference>
<comment type="caution">
    <text evidence="1">The sequence shown here is derived from an EMBL/GenBank/DDBJ whole genome shotgun (WGS) entry which is preliminary data.</text>
</comment>
<organism evidence="1 2">
    <name type="scientific">Acidithiobacillus ferrooxidans</name>
    <name type="common">Thiobacillus ferrooxidans</name>
    <dbReference type="NCBI Taxonomy" id="920"/>
    <lineage>
        <taxon>Bacteria</taxon>
        <taxon>Pseudomonadati</taxon>
        <taxon>Pseudomonadota</taxon>
        <taxon>Acidithiobacillia</taxon>
        <taxon>Acidithiobacillales</taxon>
        <taxon>Acidithiobacillaceae</taxon>
        <taxon>Acidithiobacillus</taxon>
    </lineage>
</organism>
<dbReference type="AlphaFoldDB" id="A0A2W1KLQ2"/>
<dbReference type="EMBL" id="QKQP01000007">
    <property type="protein sequence ID" value="PZD80237.1"/>
    <property type="molecule type" value="Genomic_DNA"/>
</dbReference>
<evidence type="ECO:0000313" key="1">
    <source>
        <dbReference type="EMBL" id="PZD80237.1"/>
    </source>
</evidence>
<accession>A0A2W1KLQ2</accession>
<proteinExistence type="predicted"/>
<gene>
    <name evidence="1" type="ORF">DN052_13490</name>
</gene>
<reference evidence="1 2" key="1">
    <citation type="submission" date="2018-06" db="EMBL/GenBank/DDBJ databases">
        <title>Draft sequence of Acidithiobacillus ferrooxidans CCM 4253.</title>
        <authorList>
            <person name="Moya-Beltran A."/>
            <person name="Castro M."/>
            <person name="Covarrubias P.C."/>
            <person name="Issotta F."/>
            <person name="Janiczek O."/>
            <person name="Mandl M."/>
            <person name="Kucera J."/>
            <person name="Quatrini R."/>
        </authorList>
    </citation>
    <scope>NUCLEOTIDE SEQUENCE [LARGE SCALE GENOMIC DNA]</scope>
    <source>
        <strain evidence="1 2">CCM 4253</strain>
    </source>
</reference>
<dbReference type="Proteomes" id="UP000248886">
    <property type="component" value="Unassembled WGS sequence"/>
</dbReference>
<name>A0A2W1KLQ2_ACIFR</name>
<protein>
    <submittedName>
        <fullName evidence="1">Uncharacterized protein</fullName>
    </submittedName>
</protein>